<evidence type="ECO:0000313" key="3">
    <source>
        <dbReference type="Proteomes" id="UP000765509"/>
    </source>
</evidence>
<organism evidence="2 3">
    <name type="scientific">Austropuccinia psidii MF-1</name>
    <dbReference type="NCBI Taxonomy" id="1389203"/>
    <lineage>
        <taxon>Eukaryota</taxon>
        <taxon>Fungi</taxon>
        <taxon>Dikarya</taxon>
        <taxon>Basidiomycota</taxon>
        <taxon>Pucciniomycotina</taxon>
        <taxon>Pucciniomycetes</taxon>
        <taxon>Pucciniales</taxon>
        <taxon>Sphaerophragmiaceae</taxon>
        <taxon>Austropuccinia</taxon>
    </lineage>
</organism>
<dbReference type="Proteomes" id="UP000765509">
    <property type="component" value="Unassembled WGS sequence"/>
</dbReference>
<proteinExistence type="predicted"/>
<keyword evidence="3" id="KW-1185">Reference proteome</keyword>
<gene>
    <name evidence="2" type="ORF">O181_051313</name>
</gene>
<name>A0A9Q3HN85_9BASI</name>
<evidence type="ECO:0000313" key="2">
    <source>
        <dbReference type="EMBL" id="MBW0511598.1"/>
    </source>
</evidence>
<feature type="region of interest" description="Disordered" evidence="1">
    <location>
        <begin position="1"/>
        <end position="21"/>
    </location>
</feature>
<protein>
    <submittedName>
        <fullName evidence="2">Uncharacterized protein</fullName>
    </submittedName>
</protein>
<evidence type="ECO:0000256" key="1">
    <source>
        <dbReference type="SAM" id="MobiDB-lite"/>
    </source>
</evidence>
<comment type="caution">
    <text evidence="2">The sequence shown here is derived from an EMBL/GenBank/DDBJ whole genome shotgun (WGS) entry which is preliminary data.</text>
</comment>
<dbReference type="EMBL" id="AVOT02022275">
    <property type="protein sequence ID" value="MBW0511598.1"/>
    <property type="molecule type" value="Genomic_DNA"/>
</dbReference>
<reference evidence="2" key="1">
    <citation type="submission" date="2021-03" db="EMBL/GenBank/DDBJ databases">
        <title>Draft genome sequence of rust myrtle Austropuccinia psidii MF-1, a brazilian biotype.</title>
        <authorList>
            <person name="Quecine M.C."/>
            <person name="Pachon D.M.R."/>
            <person name="Bonatelli M.L."/>
            <person name="Correr F.H."/>
            <person name="Franceschini L.M."/>
            <person name="Leite T.F."/>
            <person name="Margarido G.R.A."/>
            <person name="Almeida C.A."/>
            <person name="Ferrarezi J.A."/>
            <person name="Labate C.A."/>
        </authorList>
    </citation>
    <scope>NUCLEOTIDE SEQUENCE</scope>
    <source>
        <strain evidence="2">MF-1</strain>
    </source>
</reference>
<dbReference type="AlphaFoldDB" id="A0A9Q3HN85"/>
<sequence>MHHEQTMWQPTPGMSGAQWSEDSFHGKKKAIPFLILTFEVSELILLPFLEPSQNNEPPIPTLTPPIPGLSKVPVSQVPLTENDSTFEPETEVALTQSTEVPFGKYKIFPFFLLPTFPHPSFHQSPVSLGPLVWLPV</sequence>
<accession>A0A9Q3HN85</accession>